<evidence type="ECO:0000313" key="2">
    <source>
        <dbReference type="EMBL" id="WCO01235.1"/>
    </source>
</evidence>
<name>A0ABY7RX12_9FLAO</name>
<dbReference type="Proteomes" id="UP001202717">
    <property type="component" value="Chromosome"/>
</dbReference>
<keyword evidence="1" id="KW-0812">Transmembrane</keyword>
<gene>
    <name evidence="2" type="ORF">MUN68_014340</name>
</gene>
<keyword evidence="3" id="KW-1185">Reference proteome</keyword>
<accession>A0ABY7RX12</accession>
<evidence type="ECO:0000256" key="1">
    <source>
        <dbReference type="SAM" id="Phobius"/>
    </source>
</evidence>
<dbReference type="Gene3D" id="2.60.40.1120">
    <property type="entry name" value="Carboxypeptidase-like, regulatory domain"/>
    <property type="match status" value="1"/>
</dbReference>
<sequence>MKTHVILTQKRENIISYRMIQHLLVGIFMIASVAFSSIYAQATSNAEISVKGMVSDEYGPLTGVNIALLGSNDGAITDTDGTFIFPKSLQPNDILVFSYLGYETRRIKIKADTNFLNIKMVSEAIDIVGALAVDKPYKSKRLF</sequence>
<evidence type="ECO:0000313" key="3">
    <source>
        <dbReference type="Proteomes" id="UP001202717"/>
    </source>
</evidence>
<dbReference type="RefSeq" id="WP_249993682.1">
    <property type="nucleotide sequence ID" value="NZ_CP116221.1"/>
</dbReference>
<reference evidence="2 3" key="1">
    <citation type="submission" date="2023-01" db="EMBL/GenBank/DDBJ databases">
        <title>Psychroserpens ponticola sp. nov., isolated from seawater.</title>
        <authorList>
            <person name="Kristyanto S."/>
            <person name="Jung J."/>
            <person name="Kim J.M."/>
            <person name="Jeon C.O."/>
        </authorList>
    </citation>
    <scope>NUCLEOTIDE SEQUENCE [LARGE SCALE GENOMIC DNA]</scope>
    <source>
        <strain evidence="2 3">MSW6</strain>
    </source>
</reference>
<proteinExistence type="predicted"/>
<dbReference type="Pfam" id="PF13715">
    <property type="entry name" value="CarbopepD_reg_2"/>
    <property type="match status" value="1"/>
</dbReference>
<keyword evidence="1" id="KW-1133">Transmembrane helix</keyword>
<dbReference type="InterPro" id="IPR008969">
    <property type="entry name" value="CarboxyPept-like_regulatory"/>
</dbReference>
<keyword evidence="1" id="KW-0472">Membrane</keyword>
<dbReference type="SUPFAM" id="SSF49464">
    <property type="entry name" value="Carboxypeptidase regulatory domain-like"/>
    <property type="match status" value="1"/>
</dbReference>
<organism evidence="2 3">
    <name type="scientific">Psychroserpens ponticola</name>
    <dbReference type="NCBI Taxonomy" id="2932268"/>
    <lineage>
        <taxon>Bacteria</taxon>
        <taxon>Pseudomonadati</taxon>
        <taxon>Bacteroidota</taxon>
        <taxon>Flavobacteriia</taxon>
        <taxon>Flavobacteriales</taxon>
        <taxon>Flavobacteriaceae</taxon>
        <taxon>Psychroserpens</taxon>
    </lineage>
</organism>
<feature type="transmembrane region" description="Helical" evidence="1">
    <location>
        <begin position="20"/>
        <end position="40"/>
    </location>
</feature>
<protein>
    <submittedName>
        <fullName evidence="2">Carboxypeptidase-like regulatory domain-containing protein</fullName>
    </submittedName>
</protein>
<dbReference type="EMBL" id="CP116221">
    <property type="protein sequence ID" value="WCO01235.1"/>
    <property type="molecule type" value="Genomic_DNA"/>
</dbReference>